<dbReference type="AlphaFoldDB" id="A0A0W0G578"/>
<proteinExistence type="predicted"/>
<name>A0A0W0G578_MONRR</name>
<reference evidence="2 3" key="1">
    <citation type="submission" date="2015-12" db="EMBL/GenBank/DDBJ databases">
        <title>Draft genome sequence of Moniliophthora roreri, the causal agent of frosty pod rot of cacao.</title>
        <authorList>
            <person name="Aime M.C."/>
            <person name="Diaz-Valderrama J.R."/>
            <person name="Kijpornyongpan T."/>
            <person name="Phillips-Mora W."/>
        </authorList>
    </citation>
    <scope>NUCLEOTIDE SEQUENCE [LARGE SCALE GENOMIC DNA]</scope>
    <source>
        <strain evidence="2 3">MCA 2952</strain>
    </source>
</reference>
<organism evidence="2 3">
    <name type="scientific">Moniliophthora roreri</name>
    <name type="common">Frosty pod rot fungus</name>
    <name type="synonym">Monilia roreri</name>
    <dbReference type="NCBI Taxonomy" id="221103"/>
    <lineage>
        <taxon>Eukaryota</taxon>
        <taxon>Fungi</taxon>
        <taxon>Dikarya</taxon>
        <taxon>Basidiomycota</taxon>
        <taxon>Agaricomycotina</taxon>
        <taxon>Agaricomycetes</taxon>
        <taxon>Agaricomycetidae</taxon>
        <taxon>Agaricales</taxon>
        <taxon>Marasmiineae</taxon>
        <taxon>Marasmiaceae</taxon>
        <taxon>Moniliophthora</taxon>
    </lineage>
</organism>
<evidence type="ECO:0000256" key="1">
    <source>
        <dbReference type="SAM" id="MobiDB-lite"/>
    </source>
</evidence>
<protein>
    <submittedName>
        <fullName evidence="2">Uncharacterized protein</fullName>
    </submittedName>
</protein>
<sequence length="203" mass="22950">MSTSGRREREAEEGSFNTQEEDAAEAQTVTQEGPHHTPGSRISKFRVKVNLPPISSVPLESQEGGEMEPEGRWDPYSASCCDGYINCWELVEESDEVFLGCRSSEDARSGPVGCFQCASGINVLLIDILGGSRRRRTLTANNYGFPNRFRVRDDFALWRKYIRRADWFTEPFPSYDHVDSPRLYKARNAHINSDSPLRDPLNG</sequence>
<feature type="compositionally biased region" description="Basic and acidic residues" evidence="1">
    <location>
        <begin position="1"/>
        <end position="12"/>
    </location>
</feature>
<comment type="caution">
    <text evidence="2">The sequence shown here is derived from an EMBL/GenBank/DDBJ whole genome shotgun (WGS) entry which is preliminary data.</text>
</comment>
<dbReference type="Proteomes" id="UP000054988">
    <property type="component" value="Unassembled WGS sequence"/>
</dbReference>
<dbReference type="EMBL" id="LATX01001098">
    <property type="protein sequence ID" value="KTB43728.1"/>
    <property type="molecule type" value="Genomic_DNA"/>
</dbReference>
<evidence type="ECO:0000313" key="2">
    <source>
        <dbReference type="EMBL" id="KTB43728.1"/>
    </source>
</evidence>
<feature type="region of interest" description="Disordered" evidence="1">
    <location>
        <begin position="1"/>
        <end position="42"/>
    </location>
</feature>
<gene>
    <name evidence="2" type="ORF">WG66_3700</name>
</gene>
<evidence type="ECO:0000313" key="3">
    <source>
        <dbReference type="Proteomes" id="UP000054988"/>
    </source>
</evidence>
<accession>A0A0W0G578</accession>